<comment type="caution">
    <text evidence="1">The sequence shown here is derived from an EMBL/GenBank/DDBJ whole genome shotgun (WGS) entry which is preliminary data.</text>
</comment>
<accession>A0A936ZJU8</accession>
<keyword evidence="2" id="KW-1185">Reference proteome</keyword>
<dbReference type="AlphaFoldDB" id="A0A936ZJU8"/>
<name>A0A936ZJU8_9HYPH</name>
<proteinExistence type="predicted"/>
<sequence>MLVYGDVERVETVGAKQAFIRAALSEAKQLPPGIRRHEALVGAFIATGELVQSLIDAEFQERGFDARSPLHDTGMECLCVLADAIAQSWRNEAGAASLPLRFFDKLLGFEPSRAIRTKQAEGYAFYALYPESYIEAAKASGLGADTQVIGIRSIGAGLSALVAAAIGAPPPFTVRPVGHPFEREIKVDPALTAELAARRGSPFAVVDEGPGLSGSSFGAAADWLESAGIPREQIHFFPSHAGGLGPQASGRHRERWNTAPRHLVSMDDLLFRRRPPHTLAAWVEDVVGPLEGPLEELSGGAWRARRYRDEGSWPPANVQQERRKYLARAGGASWLVKFAGLGETGSRKLRQALQLHEAGFTPEVAGLRHGFLIERWQEDAPALDQASFGRDHLVAQAGAYLAFRARHFPAADRHGADLDSLRRMAIYNTGQALGAEAAADLERRLSSASALEGEVRRVCTDGRMHPWEWLVSGSRLIKTDALDHSAAHDLIGHQDIGWDIAGAAVELDLSHGEVSRLCGIVQQEGGHPVSPDLLAFLIPCYLAFQMGAHAMGADALGEGPEAVRLRQAAVRYGNRLRALESRDGLLGIAQEQDEAAAS</sequence>
<gene>
    <name evidence="1" type="ORF">JKG68_18650</name>
</gene>
<evidence type="ECO:0000313" key="1">
    <source>
        <dbReference type="EMBL" id="MBL0405984.1"/>
    </source>
</evidence>
<evidence type="ECO:0000313" key="2">
    <source>
        <dbReference type="Proteomes" id="UP000605848"/>
    </source>
</evidence>
<dbReference type="RefSeq" id="WP_202062555.1">
    <property type="nucleotide sequence ID" value="NZ_JAEQMY010000031.1"/>
</dbReference>
<reference evidence="1" key="1">
    <citation type="submission" date="2021-01" db="EMBL/GenBank/DDBJ databases">
        <title>Microvirga sp.</title>
        <authorList>
            <person name="Kim M.K."/>
        </authorList>
    </citation>
    <scope>NUCLEOTIDE SEQUENCE</scope>
    <source>
        <strain evidence="1">5420S-16</strain>
    </source>
</reference>
<dbReference type="EMBL" id="JAEQMY010000031">
    <property type="protein sequence ID" value="MBL0405984.1"/>
    <property type="molecule type" value="Genomic_DNA"/>
</dbReference>
<organism evidence="1 2">
    <name type="scientific">Microvirga aerilata</name>
    <dbReference type="NCBI Taxonomy" id="670292"/>
    <lineage>
        <taxon>Bacteria</taxon>
        <taxon>Pseudomonadati</taxon>
        <taxon>Pseudomonadota</taxon>
        <taxon>Alphaproteobacteria</taxon>
        <taxon>Hyphomicrobiales</taxon>
        <taxon>Methylobacteriaceae</taxon>
        <taxon>Microvirga</taxon>
    </lineage>
</organism>
<dbReference type="Proteomes" id="UP000605848">
    <property type="component" value="Unassembled WGS sequence"/>
</dbReference>
<protein>
    <submittedName>
        <fullName evidence="1">Uncharacterized protein</fullName>
    </submittedName>
</protein>